<evidence type="ECO:0000313" key="2">
    <source>
        <dbReference type="Proteomes" id="UP000274429"/>
    </source>
</evidence>
<sequence length="152" mass="17159">MMGELQLLKAVGKALNDVREDRMCKNGEVCVVFSFLFSWASYDRLQYLPLYTCLSVALLVILTRAPHQLTLTAAGAVPPDFACHMFHIGVENSKVVVDMSSLFSFVYLTSQSLIASFPLPDYVFEATHRCIWWLRVVRRVAFNGAKKAGEEY</sequence>
<evidence type="ECO:0000313" key="3">
    <source>
        <dbReference type="WBParaSite" id="TTAC_0000984601-mRNA-1"/>
    </source>
</evidence>
<keyword evidence="2" id="KW-1185">Reference proteome</keyword>
<dbReference type="Proteomes" id="UP000274429">
    <property type="component" value="Unassembled WGS sequence"/>
</dbReference>
<proteinExistence type="predicted"/>
<reference evidence="3" key="1">
    <citation type="submission" date="2017-02" db="UniProtKB">
        <authorList>
            <consortium name="WormBaseParasite"/>
        </authorList>
    </citation>
    <scope>IDENTIFICATION</scope>
</reference>
<dbReference type="WBParaSite" id="TTAC_0000984601-mRNA-1">
    <property type="protein sequence ID" value="TTAC_0000984601-mRNA-1"/>
    <property type="gene ID" value="TTAC_0000984601"/>
</dbReference>
<evidence type="ECO:0000313" key="1">
    <source>
        <dbReference type="EMBL" id="VDM34767.1"/>
    </source>
</evidence>
<dbReference type="AlphaFoldDB" id="A0A0R3X8H1"/>
<dbReference type="EMBL" id="UYWX01021085">
    <property type="protein sequence ID" value="VDM34767.1"/>
    <property type="molecule type" value="Genomic_DNA"/>
</dbReference>
<gene>
    <name evidence="1" type="ORF">TTAC_LOCUS9831</name>
</gene>
<accession>A0A0R3X8H1</accession>
<name>A0A0R3X8H1_HYDTA</name>
<reference evidence="1 2" key="2">
    <citation type="submission" date="2018-11" db="EMBL/GenBank/DDBJ databases">
        <authorList>
            <consortium name="Pathogen Informatics"/>
        </authorList>
    </citation>
    <scope>NUCLEOTIDE SEQUENCE [LARGE SCALE GENOMIC DNA]</scope>
</reference>
<organism evidence="3">
    <name type="scientific">Hydatigena taeniaeformis</name>
    <name type="common">Feline tapeworm</name>
    <name type="synonym">Taenia taeniaeformis</name>
    <dbReference type="NCBI Taxonomy" id="6205"/>
    <lineage>
        <taxon>Eukaryota</taxon>
        <taxon>Metazoa</taxon>
        <taxon>Spiralia</taxon>
        <taxon>Lophotrochozoa</taxon>
        <taxon>Platyhelminthes</taxon>
        <taxon>Cestoda</taxon>
        <taxon>Eucestoda</taxon>
        <taxon>Cyclophyllidea</taxon>
        <taxon>Taeniidae</taxon>
        <taxon>Hydatigera</taxon>
    </lineage>
</organism>
<protein>
    <submittedName>
        <fullName evidence="3">Transmembrane protein</fullName>
    </submittedName>
</protein>